<sequence>MLPKGFRRARDFGFLHANCMRLVPATSLRGGAAAVAIQRSFSWPWRYVGGEAVRGWRWIAASALPPRNDGVRTCRVPRGACVARGARQLSPSGTLSLEGWPQAFWPLPISANTGLRSGLAFRLVDGLIKNARLAVVERPFAGLCGRPSTRPDFHRLQPPSTPGFGESPRLLPSLASGGPRSEKSVSHRRYQMNWQDSSGQEASCHRPGRFDANAIDCRRRYRYFRCGYDGGDDRCIACDTNGKKRSCQTIGLAGMTRSRRGNKHGRHGEGPTADCRGARKENGPPGPTGSGGQVLSFAQGTGKDLTPRTRRWSAAWSRRRCSPRASSRRCMRWSESGSCGGSWPAHRH</sequence>
<comment type="caution">
    <text evidence="2">The sequence shown here is derived from an EMBL/GenBank/DDBJ whole genome shotgun (WGS) entry which is preliminary data.</text>
</comment>
<protein>
    <submittedName>
        <fullName evidence="2">Uncharacterized protein</fullName>
    </submittedName>
</protein>
<feature type="region of interest" description="Disordered" evidence="1">
    <location>
        <begin position="151"/>
        <end position="184"/>
    </location>
</feature>
<evidence type="ECO:0000313" key="2">
    <source>
        <dbReference type="EMBL" id="EXI81933.1"/>
    </source>
</evidence>
<proteinExistence type="predicted"/>
<evidence type="ECO:0000256" key="1">
    <source>
        <dbReference type="SAM" id="MobiDB-lite"/>
    </source>
</evidence>
<name>A0A011NGS6_9PROT</name>
<organism evidence="2 3">
    <name type="scientific">Candidatus Accumulibacter appositus</name>
    <dbReference type="NCBI Taxonomy" id="1454003"/>
    <lineage>
        <taxon>Bacteria</taxon>
        <taxon>Pseudomonadati</taxon>
        <taxon>Pseudomonadota</taxon>
        <taxon>Betaproteobacteria</taxon>
        <taxon>Candidatus Accumulibacter</taxon>
    </lineage>
</organism>
<feature type="region of interest" description="Disordered" evidence="1">
    <location>
        <begin position="256"/>
        <end position="313"/>
    </location>
</feature>
<dbReference type="Proteomes" id="UP000021816">
    <property type="component" value="Unassembled WGS sequence"/>
</dbReference>
<feature type="compositionally biased region" description="Basic residues" evidence="1">
    <location>
        <begin position="257"/>
        <end position="266"/>
    </location>
</feature>
<accession>A0A011NGS6</accession>
<dbReference type="AlphaFoldDB" id="A0A011NGS6"/>
<dbReference type="EMBL" id="JEMX01000015">
    <property type="protein sequence ID" value="EXI81933.1"/>
    <property type="molecule type" value="Genomic_DNA"/>
</dbReference>
<reference evidence="2 3" key="1">
    <citation type="submission" date="2014-02" db="EMBL/GenBank/DDBJ databases">
        <title>Expanding our view of genomic diversity in Candidatus Accumulibacter clades.</title>
        <authorList>
            <person name="Skennerton C.T."/>
            <person name="Barr J.J."/>
            <person name="Slater F.R."/>
            <person name="Bond P.L."/>
            <person name="Tyson G.W."/>
        </authorList>
    </citation>
    <scope>NUCLEOTIDE SEQUENCE [LARGE SCALE GENOMIC DNA]</scope>
    <source>
        <strain evidence="3">BA-92</strain>
    </source>
</reference>
<dbReference type="STRING" id="1454003.AW10_00878"/>
<evidence type="ECO:0000313" key="3">
    <source>
        <dbReference type="Proteomes" id="UP000021816"/>
    </source>
</evidence>
<gene>
    <name evidence="2" type="ORF">AW10_00878</name>
</gene>